<dbReference type="AlphaFoldDB" id="A0A8K0NXN2"/>
<protein>
    <submittedName>
        <fullName evidence="1">Uncharacterized protein</fullName>
    </submittedName>
</protein>
<accession>A0A8K0NXN2</accession>
<organism evidence="1 2">
    <name type="scientific">Ladona fulva</name>
    <name type="common">Scarce chaser dragonfly</name>
    <name type="synonym">Libellula fulva</name>
    <dbReference type="NCBI Taxonomy" id="123851"/>
    <lineage>
        <taxon>Eukaryota</taxon>
        <taxon>Metazoa</taxon>
        <taxon>Ecdysozoa</taxon>
        <taxon>Arthropoda</taxon>
        <taxon>Hexapoda</taxon>
        <taxon>Insecta</taxon>
        <taxon>Pterygota</taxon>
        <taxon>Palaeoptera</taxon>
        <taxon>Odonata</taxon>
        <taxon>Epiprocta</taxon>
        <taxon>Anisoptera</taxon>
        <taxon>Libelluloidea</taxon>
        <taxon>Libellulidae</taxon>
        <taxon>Ladona</taxon>
    </lineage>
</organism>
<dbReference type="Proteomes" id="UP000792457">
    <property type="component" value="Unassembled WGS sequence"/>
</dbReference>
<evidence type="ECO:0000313" key="1">
    <source>
        <dbReference type="EMBL" id="KAG8225378.1"/>
    </source>
</evidence>
<comment type="caution">
    <text evidence="1">The sequence shown here is derived from an EMBL/GenBank/DDBJ whole genome shotgun (WGS) entry which is preliminary data.</text>
</comment>
<proteinExistence type="predicted"/>
<name>A0A8K0NXN2_LADFU</name>
<keyword evidence="2" id="KW-1185">Reference proteome</keyword>
<dbReference type="EMBL" id="KZ308236">
    <property type="protein sequence ID" value="KAG8225378.1"/>
    <property type="molecule type" value="Genomic_DNA"/>
</dbReference>
<gene>
    <name evidence="1" type="ORF">J437_LFUL016803</name>
</gene>
<sequence length="177" mass="20447">MNTVLQNTDSGSGRMSMAAFYLAVFRCAHLKDEEAAVTFDSCEKLVEDKQNERFYYEIKEGLEHVLFSSRLFFFRLTGRQESAEEILPRIKLFKELNKVCQAAVFGVKANILRFFGYDAKHEALKCARLAIELDPDDLGSRRGAWYYLAGKILAEIRRTESFCEVGILLYFTCIFEY</sequence>
<reference evidence="1" key="2">
    <citation type="submission" date="2017-10" db="EMBL/GenBank/DDBJ databases">
        <title>Ladona fulva Genome sequencing and assembly.</title>
        <authorList>
            <person name="Murali S."/>
            <person name="Richards S."/>
            <person name="Bandaranaike D."/>
            <person name="Bellair M."/>
            <person name="Blankenburg K."/>
            <person name="Chao H."/>
            <person name="Dinh H."/>
            <person name="Doddapaneni H."/>
            <person name="Dugan-Rocha S."/>
            <person name="Elkadiri S."/>
            <person name="Gnanaolivu R."/>
            <person name="Hernandez B."/>
            <person name="Skinner E."/>
            <person name="Javaid M."/>
            <person name="Lee S."/>
            <person name="Li M."/>
            <person name="Ming W."/>
            <person name="Munidasa M."/>
            <person name="Muniz J."/>
            <person name="Nguyen L."/>
            <person name="Hughes D."/>
            <person name="Osuji N."/>
            <person name="Pu L.-L."/>
            <person name="Puazo M."/>
            <person name="Qu C."/>
            <person name="Quiroz J."/>
            <person name="Raj R."/>
            <person name="Weissenberger G."/>
            <person name="Xin Y."/>
            <person name="Zou X."/>
            <person name="Han Y."/>
            <person name="Worley K."/>
            <person name="Muzny D."/>
            <person name="Gibbs R."/>
        </authorList>
    </citation>
    <scope>NUCLEOTIDE SEQUENCE</scope>
    <source>
        <strain evidence="1">Sampled in the wild</strain>
    </source>
</reference>
<evidence type="ECO:0000313" key="2">
    <source>
        <dbReference type="Proteomes" id="UP000792457"/>
    </source>
</evidence>
<reference evidence="1" key="1">
    <citation type="submission" date="2013-04" db="EMBL/GenBank/DDBJ databases">
        <authorList>
            <person name="Qu J."/>
            <person name="Murali S.C."/>
            <person name="Bandaranaike D."/>
            <person name="Bellair M."/>
            <person name="Blankenburg K."/>
            <person name="Chao H."/>
            <person name="Dinh H."/>
            <person name="Doddapaneni H."/>
            <person name="Downs B."/>
            <person name="Dugan-Rocha S."/>
            <person name="Elkadiri S."/>
            <person name="Gnanaolivu R.D."/>
            <person name="Hernandez B."/>
            <person name="Javaid M."/>
            <person name="Jayaseelan J.C."/>
            <person name="Lee S."/>
            <person name="Li M."/>
            <person name="Ming W."/>
            <person name="Munidasa M."/>
            <person name="Muniz J."/>
            <person name="Nguyen L."/>
            <person name="Ongeri F."/>
            <person name="Osuji N."/>
            <person name="Pu L.-L."/>
            <person name="Puazo M."/>
            <person name="Qu C."/>
            <person name="Quiroz J."/>
            <person name="Raj R."/>
            <person name="Weissenberger G."/>
            <person name="Xin Y."/>
            <person name="Zou X."/>
            <person name="Han Y."/>
            <person name="Richards S."/>
            <person name="Worley K."/>
            <person name="Muzny D."/>
            <person name="Gibbs R."/>
        </authorList>
    </citation>
    <scope>NUCLEOTIDE SEQUENCE</scope>
    <source>
        <strain evidence="1">Sampled in the wild</strain>
    </source>
</reference>
<dbReference type="OrthoDB" id="8193717at2759"/>